<proteinExistence type="predicted"/>
<dbReference type="Proteomes" id="UP001519343">
    <property type="component" value="Unassembled WGS sequence"/>
</dbReference>
<sequence>MSSVKLGTEKYTFDALEKKYRNFIAPGFKVVIDNKDAVREGMAITNLSVETTASQESDIVSFTIGNAYNLMTREFKWLDQLLVLGKTLEVQIGYTDRLVPLFFGYITAVNVNFPRGGTPELTVSGMDLSFKMMRGRNAKSWANRKISDVVREIGQRYGANHFVIDQTSKPIPSFPKKPESDYQFLQDLALSLNYEFFIVGKTLYFRQKNKNKTPLMTLSWGKHLLSFNVEQNIADQVTKVIVRSWDAKNQKVIESSSSTVNKIGTNTKTGADLLKTLGSFEEYLYLNAEDAQDAKEKAEAAMNERAMKLVSGDVECIGLPEIRAGRYIKLDGLGKQLNQIYYIKGATHTIDETGYLTQFQVQGNAV</sequence>
<evidence type="ECO:0000313" key="3">
    <source>
        <dbReference type="Proteomes" id="UP001519343"/>
    </source>
</evidence>
<comment type="caution">
    <text evidence="2">The sequence shown here is derived from an EMBL/GenBank/DDBJ whole genome shotgun (WGS) entry which is preliminary data.</text>
</comment>
<dbReference type="RefSeq" id="WP_209810311.1">
    <property type="nucleotide sequence ID" value="NZ_JAGGKT010000005.1"/>
</dbReference>
<dbReference type="Gene3D" id="3.30.1920.10">
    <property type="entry name" value="Baseplate protein-like domains - 2 layer sandwich fold"/>
    <property type="match status" value="1"/>
</dbReference>
<dbReference type="InterPro" id="IPR023399">
    <property type="entry name" value="Baseplate-like_2-layer_sand"/>
</dbReference>
<organism evidence="2 3">
    <name type="scientific">Ammoniphilus resinae</name>
    <dbReference type="NCBI Taxonomy" id="861532"/>
    <lineage>
        <taxon>Bacteria</taxon>
        <taxon>Bacillati</taxon>
        <taxon>Bacillota</taxon>
        <taxon>Bacilli</taxon>
        <taxon>Bacillales</taxon>
        <taxon>Paenibacillaceae</taxon>
        <taxon>Aneurinibacillus group</taxon>
        <taxon>Ammoniphilus</taxon>
    </lineage>
</organism>
<feature type="domain" description="YqbQ/XkdQ" evidence="1">
    <location>
        <begin position="97"/>
        <end position="358"/>
    </location>
</feature>
<keyword evidence="3" id="KW-1185">Reference proteome</keyword>
<dbReference type="Gene3D" id="2.30.300.10">
    <property type="entry name" value="Baseplate protein-like domain - beta roll fold"/>
    <property type="match status" value="1"/>
</dbReference>
<dbReference type="EMBL" id="JAGGKT010000005">
    <property type="protein sequence ID" value="MBP1932264.1"/>
    <property type="molecule type" value="Genomic_DNA"/>
</dbReference>
<dbReference type="Gene3D" id="3.55.50.10">
    <property type="entry name" value="Baseplate protein-like domains"/>
    <property type="match status" value="1"/>
</dbReference>
<gene>
    <name evidence="2" type="ORF">J2Z37_002265</name>
</gene>
<reference evidence="2 3" key="1">
    <citation type="submission" date="2021-03" db="EMBL/GenBank/DDBJ databases">
        <title>Genomic Encyclopedia of Type Strains, Phase IV (KMG-IV): sequencing the most valuable type-strain genomes for metagenomic binning, comparative biology and taxonomic classification.</title>
        <authorList>
            <person name="Goeker M."/>
        </authorList>
    </citation>
    <scope>NUCLEOTIDE SEQUENCE [LARGE SCALE GENOMIC DNA]</scope>
    <source>
        <strain evidence="2 3">DSM 24738</strain>
    </source>
</reference>
<evidence type="ECO:0000259" key="1">
    <source>
        <dbReference type="Pfam" id="PF24032"/>
    </source>
</evidence>
<dbReference type="Pfam" id="PF24032">
    <property type="entry name" value="YQBQ"/>
    <property type="match status" value="1"/>
</dbReference>
<name>A0ABS4GPR5_9BACL</name>
<accession>A0ABS4GPR5</accession>
<dbReference type="SUPFAM" id="SSF69279">
    <property type="entry name" value="Phage tail proteins"/>
    <property type="match status" value="1"/>
</dbReference>
<evidence type="ECO:0000313" key="2">
    <source>
        <dbReference type="EMBL" id="MBP1932264.1"/>
    </source>
</evidence>
<dbReference type="InterPro" id="IPR056937">
    <property type="entry name" value="YqbQ/XkdQ"/>
</dbReference>
<protein>
    <submittedName>
        <fullName evidence="2">Phage protein D</fullName>
    </submittedName>
</protein>